<dbReference type="Proteomes" id="UP000004968">
    <property type="component" value="Unassembled WGS sequence"/>
</dbReference>
<evidence type="ECO:0000313" key="2">
    <source>
        <dbReference type="Proteomes" id="UP000004968"/>
    </source>
</evidence>
<gene>
    <name evidence="1" type="ORF">CLOSTHATH_01346</name>
</gene>
<dbReference type="HOGENOM" id="CLU_2954274_0_0_9"/>
<reference evidence="1 2" key="1">
    <citation type="submission" date="2010-01" db="EMBL/GenBank/DDBJ databases">
        <authorList>
            <person name="Weinstock G."/>
            <person name="Sodergren E."/>
            <person name="Clifton S."/>
            <person name="Fulton L."/>
            <person name="Fulton B."/>
            <person name="Courtney L."/>
            <person name="Fronick C."/>
            <person name="Harrison M."/>
            <person name="Strong C."/>
            <person name="Farmer C."/>
            <person name="Delahaunty K."/>
            <person name="Markovic C."/>
            <person name="Hall O."/>
            <person name="Minx P."/>
            <person name="Tomlinson C."/>
            <person name="Mitreva M."/>
            <person name="Nelson J."/>
            <person name="Hou S."/>
            <person name="Wollam A."/>
            <person name="Pepin K.H."/>
            <person name="Johnson M."/>
            <person name="Bhonagiri V."/>
            <person name="Nash W.E."/>
            <person name="Warren W."/>
            <person name="Chinwalla A."/>
            <person name="Mardis E.R."/>
            <person name="Wilson R.K."/>
        </authorList>
    </citation>
    <scope>NUCLEOTIDE SEQUENCE [LARGE SCALE GENOMIC DNA]</scope>
    <source>
        <strain evidence="1 2">DSM 13479</strain>
    </source>
</reference>
<proteinExistence type="predicted"/>
<protein>
    <submittedName>
        <fullName evidence="1">Uncharacterized protein</fullName>
    </submittedName>
</protein>
<dbReference type="EMBL" id="ACIO01000085">
    <property type="protein sequence ID" value="EFD00468.1"/>
    <property type="molecule type" value="Genomic_DNA"/>
</dbReference>
<sequence>MTGMQDWSRKGGSDPVFCLADPAYLPFAGSAPQLAAFPGPRHGQVGCTGSLQLLLIRRN</sequence>
<accession>D3ACL8</accession>
<name>D3ACL8_9FIRM</name>
<dbReference type="AlphaFoldDB" id="D3ACL8"/>
<evidence type="ECO:0000313" key="1">
    <source>
        <dbReference type="EMBL" id="EFD00468.1"/>
    </source>
</evidence>
<organism evidence="1 2">
    <name type="scientific">Hungatella hathewayi DSM 13479</name>
    <dbReference type="NCBI Taxonomy" id="566550"/>
    <lineage>
        <taxon>Bacteria</taxon>
        <taxon>Bacillati</taxon>
        <taxon>Bacillota</taxon>
        <taxon>Clostridia</taxon>
        <taxon>Lachnospirales</taxon>
        <taxon>Lachnospiraceae</taxon>
        <taxon>Hungatella</taxon>
    </lineage>
</organism>
<comment type="caution">
    <text evidence="1">The sequence shown here is derived from an EMBL/GenBank/DDBJ whole genome shotgun (WGS) entry which is preliminary data.</text>
</comment>